<dbReference type="PROSITE" id="PS50930">
    <property type="entry name" value="HTH_LYTTR"/>
    <property type="match status" value="1"/>
</dbReference>
<dbReference type="PANTHER" id="PTHR37299">
    <property type="entry name" value="TRANSCRIPTIONAL REGULATOR-RELATED"/>
    <property type="match status" value="1"/>
</dbReference>
<evidence type="ECO:0000259" key="4">
    <source>
        <dbReference type="PROSITE" id="PS50930"/>
    </source>
</evidence>
<evidence type="ECO:0000313" key="6">
    <source>
        <dbReference type="Proteomes" id="UP000184278"/>
    </source>
</evidence>
<dbReference type="GO" id="GO:0000156">
    <property type="term" value="F:phosphorelay response regulator activity"/>
    <property type="evidence" value="ECO:0007669"/>
    <property type="project" value="InterPro"/>
</dbReference>
<dbReference type="PANTHER" id="PTHR37299:SF3">
    <property type="entry name" value="STAGE 0 SPORULATION PROTEIN A HOMOLOG"/>
    <property type="match status" value="1"/>
</dbReference>
<evidence type="ECO:0000256" key="2">
    <source>
        <dbReference type="ARBA" id="ARBA00023012"/>
    </source>
</evidence>
<feature type="domain" description="HTH LytTR-type" evidence="4">
    <location>
        <begin position="55"/>
        <end position="159"/>
    </location>
</feature>
<dbReference type="EMBL" id="FQXK01000019">
    <property type="protein sequence ID" value="SHI24541.1"/>
    <property type="molecule type" value="Genomic_DNA"/>
</dbReference>
<keyword evidence="3" id="KW-0010">Activator</keyword>
<dbReference type="InterPro" id="IPR007492">
    <property type="entry name" value="LytTR_DNA-bd_dom"/>
</dbReference>
<dbReference type="GO" id="GO:0003677">
    <property type="term" value="F:DNA binding"/>
    <property type="evidence" value="ECO:0007669"/>
    <property type="project" value="UniProtKB-KW"/>
</dbReference>
<evidence type="ECO:0000256" key="3">
    <source>
        <dbReference type="ARBA" id="ARBA00023159"/>
    </source>
</evidence>
<name>A0A1M5ZK84_BUTFI</name>
<keyword evidence="1" id="KW-0963">Cytoplasm</keyword>
<dbReference type="Gene3D" id="2.40.50.1020">
    <property type="entry name" value="LytTr DNA-binding domain"/>
    <property type="match status" value="1"/>
</dbReference>
<keyword evidence="5" id="KW-0238">DNA-binding</keyword>
<evidence type="ECO:0000313" key="5">
    <source>
        <dbReference type="EMBL" id="SHI24541.1"/>
    </source>
</evidence>
<dbReference type="SMART" id="SM00850">
    <property type="entry name" value="LytTR"/>
    <property type="match status" value="1"/>
</dbReference>
<organism evidence="5 6">
    <name type="scientific">Butyrivibrio fibrisolvens DSM 3071</name>
    <dbReference type="NCBI Taxonomy" id="1121131"/>
    <lineage>
        <taxon>Bacteria</taxon>
        <taxon>Bacillati</taxon>
        <taxon>Bacillota</taxon>
        <taxon>Clostridia</taxon>
        <taxon>Lachnospirales</taxon>
        <taxon>Lachnospiraceae</taxon>
        <taxon>Butyrivibrio</taxon>
    </lineage>
</organism>
<dbReference type="InterPro" id="IPR046947">
    <property type="entry name" value="LytR-like"/>
</dbReference>
<protein>
    <submittedName>
        <fullName evidence="5">LytTr DNA-binding domain-containing protein</fullName>
    </submittedName>
</protein>
<gene>
    <name evidence="5" type="ORF">SAMN02745229_02359</name>
</gene>
<keyword evidence="6" id="KW-1185">Reference proteome</keyword>
<dbReference type="AlphaFoldDB" id="A0A1M5ZK84"/>
<proteinExistence type="predicted"/>
<reference evidence="6" key="1">
    <citation type="submission" date="2016-11" db="EMBL/GenBank/DDBJ databases">
        <authorList>
            <person name="Varghese N."/>
            <person name="Submissions S."/>
        </authorList>
    </citation>
    <scope>NUCLEOTIDE SEQUENCE [LARGE SCALE GENOMIC DNA]</scope>
    <source>
        <strain evidence="6">DSM 3071</strain>
    </source>
</reference>
<dbReference type="Proteomes" id="UP000184278">
    <property type="component" value="Unassembled WGS sequence"/>
</dbReference>
<evidence type="ECO:0000256" key="1">
    <source>
        <dbReference type="ARBA" id="ARBA00022490"/>
    </source>
</evidence>
<dbReference type="STRING" id="1121131.SAMN02745229_02359"/>
<sequence>MCSYNLYSYKTLDNKMRIEKRQVEGQPLTVIIEYPEWSESVESLVRKIGRMDMAFTGRIDDRSVNVSLSDIYYIENVERKLFLYTKDMVYRFDGSMSDIEGGIYDTGLVRISRTCIMNTDYLREIRQIRNSHLEAIMDNDEKLIVSRKYLPDIKKIFKRNSI</sequence>
<dbReference type="Pfam" id="PF04397">
    <property type="entry name" value="LytTR"/>
    <property type="match status" value="1"/>
</dbReference>
<accession>A0A1M5ZK84</accession>
<keyword evidence="2" id="KW-0902">Two-component regulatory system</keyword>